<feature type="domain" description="UBC core" evidence="1">
    <location>
        <begin position="16"/>
        <end position="172"/>
    </location>
</feature>
<protein>
    <recommendedName>
        <fullName evidence="1">UBC core domain-containing protein</fullName>
    </recommendedName>
</protein>
<dbReference type="Proteomes" id="UP000663828">
    <property type="component" value="Unassembled WGS sequence"/>
</dbReference>
<dbReference type="Gene3D" id="3.10.110.10">
    <property type="entry name" value="Ubiquitin Conjugating Enzyme"/>
    <property type="match status" value="2"/>
</dbReference>
<gene>
    <name evidence="2" type="ORF">XAT740_LOCUS22706</name>
</gene>
<dbReference type="SUPFAM" id="SSF54495">
    <property type="entry name" value="UBC-like"/>
    <property type="match status" value="2"/>
</dbReference>
<dbReference type="EMBL" id="CAJNOR010001683">
    <property type="protein sequence ID" value="CAF1183379.1"/>
    <property type="molecule type" value="Genomic_DNA"/>
</dbReference>
<dbReference type="PANTHER" id="PTHR24068">
    <property type="entry name" value="UBIQUITIN-CONJUGATING ENZYME E2"/>
    <property type="match status" value="1"/>
</dbReference>
<organism evidence="2 3">
    <name type="scientific">Adineta ricciae</name>
    <name type="common">Rotifer</name>
    <dbReference type="NCBI Taxonomy" id="249248"/>
    <lineage>
        <taxon>Eukaryota</taxon>
        <taxon>Metazoa</taxon>
        <taxon>Spiralia</taxon>
        <taxon>Gnathifera</taxon>
        <taxon>Rotifera</taxon>
        <taxon>Eurotatoria</taxon>
        <taxon>Bdelloidea</taxon>
        <taxon>Adinetida</taxon>
        <taxon>Adinetidae</taxon>
        <taxon>Adineta</taxon>
    </lineage>
</organism>
<evidence type="ECO:0000259" key="1">
    <source>
        <dbReference type="PROSITE" id="PS50127"/>
    </source>
</evidence>
<evidence type="ECO:0000313" key="3">
    <source>
        <dbReference type="Proteomes" id="UP000663828"/>
    </source>
</evidence>
<name>A0A814V701_ADIRI</name>
<dbReference type="AlphaFoldDB" id="A0A814V701"/>
<keyword evidence="3" id="KW-1185">Reference proteome</keyword>
<proteinExistence type="predicted"/>
<dbReference type="Pfam" id="PF00179">
    <property type="entry name" value="UQ_con"/>
    <property type="match status" value="2"/>
</dbReference>
<evidence type="ECO:0000313" key="2">
    <source>
        <dbReference type="EMBL" id="CAF1183379.1"/>
    </source>
</evidence>
<dbReference type="InterPro" id="IPR000608">
    <property type="entry name" value="UBC"/>
</dbReference>
<reference evidence="2" key="1">
    <citation type="submission" date="2021-02" db="EMBL/GenBank/DDBJ databases">
        <authorList>
            <person name="Nowell W R."/>
        </authorList>
    </citation>
    <scope>NUCLEOTIDE SEQUENCE</scope>
</reference>
<dbReference type="InterPro" id="IPR016135">
    <property type="entry name" value="UBQ-conjugating_enzyme/RWD"/>
</dbReference>
<dbReference type="PROSITE" id="PS50127">
    <property type="entry name" value="UBC_2"/>
    <property type="match status" value="2"/>
</dbReference>
<sequence>MSRSNILCKRLHQDIAELKRLNTEDAEVRFKVLQSPFDDDDDDDDMPKSVAQKECELIGLIYPQSNIYKDAAFKIKINLPPTFPMVPPTVTFVTPIYHPNVTDKGEFCNGLLTRNSNWLSTTSLIEVVKIVTQHIDEPDPANSIRAAVGVEYTNNRAQFEKNAREHILKYGEPPLSAVNESKHTAEGAVRYRATISNTINIKRDMSETRLNKVLHKQIQDLKRCNTQNAPVRFRVKKSPFDDDDDECDTKEASAVDKTYKLTGCIYPNSDIYKEAAYEIELGLHKTYPLEPPEVRFLTPFYHPNVGGDGKFCHEVLKKTVEWKSNTTLIDVVKAVVDRIDKPDVDQSIVFEVGKEYVDNRAEFDRKAAEFVKKHGLPRN</sequence>
<feature type="domain" description="UBC core" evidence="1">
    <location>
        <begin position="209"/>
        <end position="376"/>
    </location>
</feature>
<accession>A0A814V701</accession>
<dbReference type="SMART" id="SM00212">
    <property type="entry name" value="UBCc"/>
    <property type="match status" value="2"/>
</dbReference>
<comment type="caution">
    <text evidence="2">The sequence shown here is derived from an EMBL/GenBank/DDBJ whole genome shotgun (WGS) entry which is preliminary data.</text>
</comment>